<dbReference type="OrthoDB" id="264195at2"/>
<dbReference type="KEGG" id="ctae:BGI42_15735"/>
<dbReference type="Proteomes" id="UP000094652">
    <property type="component" value="Plasmid pCt3"/>
</dbReference>
<dbReference type="EMBL" id="CP017256">
    <property type="protein sequence ID" value="AOR25197.1"/>
    <property type="molecule type" value="Genomic_DNA"/>
</dbReference>
<protein>
    <recommendedName>
        <fullName evidence="3">SMI1/KNR4 family protein</fullName>
    </recommendedName>
</protein>
<geneLocation type="plasmid" evidence="2">
    <name>pct3</name>
</geneLocation>
<evidence type="ECO:0000313" key="1">
    <source>
        <dbReference type="EMBL" id="AOR25197.1"/>
    </source>
</evidence>
<dbReference type="InterPro" id="IPR037883">
    <property type="entry name" value="Knr4/Smi1-like_sf"/>
</dbReference>
<evidence type="ECO:0008006" key="3">
    <source>
        <dbReference type="Google" id="ProtNLM"/>
    </source>
</evidence>
<dbReference type="PANTHER" id="PTHR32011:SF2">
    <property type="entry name" value="OS08G0472400 PROTEIN"/>
    <property type="match status" value="1"/>
</dbReference>
<name>A0A1D7XPG2_9CLOT</name>
<proteinExistence type="predicted"/>
<organism evidence="1 2">
    <name type="scientific">Clostridium taeniosporum</name>
    <dbReference type="NCBI Taxonomy" id="394958"/>
    <lineage>
        <taxon>Bacteria</taxon>
        <taxon>Bacillati</taxon>
        <taxon>Bacillota</taxon>
        <taxon>Clostridia</taxon>
        <taxon>Eubacteriales</taxon>
        <taxon>Clostridiaceae</taxon>
        <taxon>Clostridium</taxon>
    </lineage>
</organism>
<reference evidence="2" key="1">
    <citation type="submission" date="2016-09" db="EMBL/GenBank/DDBJ databases">
        <title>Genomics of Clostridium taeniosporum, an organism which forms endospores with ribbon-like appendages.</title>
        <authorList>
            <person name="Walker J.R."/>
        </authorList>
    </citation>
    <scope>NUCLEOTIDE SEQUENCE [LARGE SCALE GENOMIC DNA]</scope>
    <source>
        <strain evidence="2">1/k</strain>
        <plasmid evidence="2">Plasmid pct3</plasmid>
    </source>
</reference>
<gene>
    <name evidence="1" type="ORF">BGI42_15735</name>
</gene>
<dbReference type="AlphaFoldDB" id="A0A1D7XPG2"/>
<sequence length="183" mass="21884">MNYIKIINALKNKGIIFEKGLSKQEFNMIENFYGVNFPPDLKEFLSLALPISNKFINWRDMSEDNIKKIQDKLEWPLEGIIFDIENNNFWYKNWGNKPDNFEEAIDICKKEMKKVPKLIPICSHRYIPSEPNESGNPIFSIYQTDIIYYGEDLLSYLQLEFNMKKYEDIDFDLIKEIKFWVDL</sequence>
<keyword evidence="1" id="KW-0614">Plasmid</keyword>
<accession>A0A1D7XPG2</accession>
<keyword evidence="2" id="KW-1185">Reference proteome</keyword>
<evidence type="ECO:0000313" key="2">
    <source>
        <dbReference type="Proteomes" id="UP000094652"/>
    </source>
</evidence>
<dbReference type="PANTHER" id="PTHR32011">
    <property type="entry name" value="OS08G0472400 PROTEIN"/>
    <property type="match status" value="1"/>
</dbReference>
<dbReference type="SUPFAM" id="SSF160631">
    <property type="entry name" value="SMI1/KNR4-like"/>
    <property type="match status" value="1"/>
</dbReference>